<dbReference type="InterPro" id="IPR052709">
    <property type="entry name" value="Transposase-MT_Hybrid"/>
</dbReference>
<dbReference type="EMBL" id="BGZK01001194">
    <property type="protein sequence ID" value="GBP73969.1"/>
    <property type="molecule type" value="Genomic_DNA"/>
</dbReference>
<dbReference type="InterPro" id="IPR036397">
    <property type="entry name" value="RNaseH_sf"/>
</dbReference>
<reference evidence="2 3" key="1">
    <citation type="journal article" date="2019" name="Commun. Biol.">
        <title>The bagworm genome reveals a unique fibroin gene that provides high tensile strength.</title>
        <authorList>
            <person name="Kono N."/>
            <person name="Nakamura H."/>
            <person name="Ohtoshi R."/>
            <person name="Tomita M."/>
            <person name="Numata K."/>
            <person name="Arakawa K."/>
        </authorList>
    </citation>
    <scope>NUCLEOTIDE SEQUENCE [LARGE SCALE GENOMIC DNA]</scope>
</reference>
<dbReference type="AlphaFoldDB" id="A0A4C1YH51"/>
<dbReference type="Gene3D" id="1.10.10.10">
    <property type="entry name" value="Winged helix-like DNA-binding domain superfamily/Winged helix DNA-binding domain"/>
    <property type="match status" value="1"/>
</dbReference>
<proteinExistence type="predicted"/>
<comment type="caution">
    <text evidence="2">The sequence shown here is derived from an EMBL/GenBank/DDBJ whole genome shotgun (WGS) entry which is preliminary data.</text>
</comment>
<feature type="compositionally biased region" description="Basic and acidic residues" evidence="1">
    <location>
        <begin position="24"/>
        <end position="42"/>
    </location>
</feature>
<keyword evidence="3" id="KW-1185">Reference proteome</keyword>
<evidence type="ECO:0000313" key="3">
    <source>
        <dbReference type="Proteomes" id="UP000299102"/>
    </source>
</evidence>
<feature type="compositionally biased region" description="Basic residues" evidence="1">
    <location>
        <begin position="8"/>
        <end position="19"/>
    </location>
</feature>
<protein>
    <submittedName>
        <fullName evidence="2">Mariner Mos1 transposase</fullName>
    </submittedName>
</protein>
<dbReference type="InterPro" id="IPR036388">
    <property type="entry name" value="WH-like_DNA-bd_sf"/>
</dbReference>
<dbReference type="GO" id="GO:0003676">
    <property type="term" value="F:nucleic acid binding"/>
    <property type="evidence" value="ECO:0007669"/>
    <property type="project" value="InterPro"/>
</dbReference>
<organism evidence="2 3">
    <name type="scientific">Eumeta variegata</name>
    <name type="common">Bagworm moth</name>
    <name type="synonym">Eumeta japonica</name>
    <dbReference type="NCBI Taxonomy" id="151549"/>
    <lineage>
        <taxon>Eukaryota</taxon>
        <taxon>Metazoa</taxon>
        <taxon>Ecdysozoa</taxon>
        <taxon>Arthropoda</taxon>
        <taxon>Hexapoda</taxon>
        <taxon>Insecta</taxon>
        <taxon>Pterygota</taxon>
        <taxon>Neoptera</taxon>
        <taxon>Endopterygota</taxon>
        <taxon>Lepidoptera</taxon>
        <taxon>Glossata</taxon>
        <taxon>Ditrysia</taxon>
        <taxon>Tineoidea</taxon>
        <taxon>Psychidae</taxon>
        <taxon>Oiketicinae</taxon>
        <taxon>Eumeta</taxon>
    </lineage>
</organism>
<feature type="region of interest" description="Disordered" evidence="1">
    <location>
        <begin position="1"/>
        <end position="72"/>
    </location>
</feature>
<dbReference type="PANTHER" id="PTHR46060:SF1">
    <property type="entry name" value="MARINER MOS1 TRANSPOSASE-LIKE PROTEIN"/>
    <property type="match status" value="1"/>
</dbReference>
<dbReference type="OrthoDB" id="616263at2759"/>
<dbReference type="PANTHER" id="PTHR46060">
    <property type="entry name" value="MARINER MOS1 TRANSPOSASE-LIKE PROTEIN"/>
    <property type="match status" value="1"/>
</dbReference>
<dbReference type="Gene3D" id="3.30.420.10">
    <property type="entry name" value="Ribonuclease H-like superfamily/Ribonuclease H"/>
    <property type="match status" value="1"/>
</dbReference>
<sequence>MNGGAVCRPRRRQWARRPPPRAAPRRESRRYFRERVPADRFNLHRNSRKLSQFSERGRRRPHPRRPAARRTLRGRRTVEIRPRRARSKLGRAVCSCLGIHFRVGRSCVSTNDDTLRGLQSVHQSDESENCNIASANVENFTADNGLAAASSGRRRSSALDYDTDFYLDPDTDSDVELEETLEEDLSQVQKELALILEVTQQAVSNRLKSLGMIHKQDILPSDYHLFRSMAHAPSEQRLTSYEDTKNWADSWIASKDKEFFRLGIRTLPERWKKVVASDGQYVD</sequence>
<gene>
    <name evidence="2" type="ORF">EVAR_87833_1</name>
</gene>
<feature type="compositionally biased region" description="Basic residues" evidence="1">
    <location>
        <begin position="57"/>
        <end position="72"/>
    </location>
</feature>
<accession>A0A4C1YH51</accession>
<dbReference type="Proteomes" id="UP000299102">
    <property type="component" value="Unassembled WGS sequence"/>
</dbReference>
<evidence type="ECO:0000256" key="1">
    <source>
        <dbReference type="SAM" id="MobiDB-lite"/>
    </source>
</evidence>
<evidence type="ECO:0000313" key="2">
    <source>
        <dbReference type="EMBL" id="GBP73969.1"/>
    </source>
</evidence>
<name>A0A4C1YH51_EUMVA</name>